<proteinExistence type="inferred from homology"/>
<keyword evidence="4 7" id="KW-1133">Transmembrane helix</keyword>
<dbReference type="Pfam" id="PF02687">
    <property type="entry name" value="FtsX"/>
    <property type="match status" value="2"/>
</dbReference>
<dbReference type="PANTHER" id="PTHR30572">
    <property type="entry name" value="MEMBRANE COMPONENT OF TRANSPORTER-RELATED"/>
    <property type="match status" value="1"/>
</dbReference>
<protein>
    <submittedName>
        <fullName evidence="10">ADOP family duplicated permease</fullName>
    </submittedName>
</protein>
<feature type="transmembrane region" description="Helical" evidence="7">
    <location>
        <begin position="449"/>
        <end position="473"/>
    </location>
</feature>
<dbReference type="InterPro" id="IPR017800">
    <property type="entry name" value="ADOP"/>
</dbReference>
<organism evidence="10 11">
    <name type="scientific">Acidicapsa dinghuensis</name>
    <dbReference type="NCBI Taxonomy" id="2218256"/>
    <lineage>
        <taxon>Bacteria</taxon>
        <taxon>Pseudomonadati</taxon>
        <taxon>Acidobacteriota</taxon>
        <taxon>Terriglobia</taxon>
        <taxon>Terriglobales</taxon>
        <taxon>Acidobacteriaceae</taxon>
        <taxon>Acidicapsa</taxon>
    </lineage>
</organism>
<dbReference type="InterPro" id="IPR050250">
    <property type="entry name" value="Macrolide_Exporter_MacB"/>
</dbReference>
<evidence type="ECO:0000256" key="2">
    <source>
        <dbReference type="ARBA" id="ARBA00022475"/>
    </source>
</evidence>
<dbReference type="InterPro" id="IPR025857">
    <property type="entry name" value="MacB_PCD"/>
</dbReference>
<reference evidence="11" key="1">
    <citation type="journal article" date="2019" name="Int. J. Syst. Evol. Microbiol.">
        <title>The Global Catalogue of Microorganisms (GCM) 10K type strain sequencing project: providing services to taxonomists for standard genome sequencing and annotation.</title>
        <authorList>
            <consortium name="The Broad Institute Genomics Platform"/>
            <consortium name="The Broad Institute Genome Sequencing Center for Infectious Disease"/>
            <person name="Wu L."/>
            <person name="Ma J."/>
        </authorList>
    </citation>
    <scope>NUCLEOTIDE SEQUENCE [LARGE SCALE GENOMIC DNA]</scope>
    <source>
        <strain evidence="11">JCM 4087</strain>
    </source>
</reference>
<keyword evidence="11" id="KW-1185">Reference proteome</keyword>
<feature type="transmembrane region" description="Helical" evidence="7">
    <location>
        <begin position="503"/>
        <end position="522"/>
    </location>
</feature>
<feature type="domain" description="MacB-like periplasmic core" evidence="9">
    <location>
        <begin position="98"/>
        <end position="321"/>
    </location>
</feature>
<evidence type="ECO:0000313" key="10">
    <source>
        <dbReference type="EMBL" id="MFC5861164.1"/>
    </source>
</evidence>
<feature type="domain" description="ABC3 transporter permease C-terminal" evidence="8">
    <location>
        <begin position="363"/>
        <end position="478"/>
    </location>
</feature>
<dbReference type="NCBIfam" id="TIGR03434">
    <property type="entry name" value="ADOP"/>
    <property type="match status" value="1"/>
</dbReference>
<evidence type="ECO:0000313" key="11">
    <source>
        <dbReference type="Proteomes" id="UP001596091"/>
    </source>
</evidence>
<evidence type="ECO:0000256" key="3">
    <source>
        <dbReference type="ARBA" id="ARBA00022692"/>
    </source>
</evidence>
<dbReference type="EMBL" id="JBHSPH010000001">
    <property type="protein sequence ID" value="MFC5861164.1"/>
    <property type="molecule type" value="Genomic_DNA"/>
</dbReference>
<accession>A0ABW1EB26</accession>
<name>A0ABW1EB26_9BACT</name>
<dbReference type="InterPro" id="IPR047928">
    <property type="entry name" value="Perm_prefix_1"/>
</dbReference>
<evidence type="ECO:0000256" key="4">
    <source>
        <dbReference type="ARBA" id="ARBA00022989"/>
    </source>
</evidence>
<keyword evidence="5 7" id="KW-0472">Membrane</keyword>
<gene>
    <name evidence="10" type="ORF">ACFPT7_02540</name>
</gene>
<dbReference type="InterPro" id="IPR003838">
    <property type="entry name" value="ABC3_permease_C"/>
</dbReference>
<evidence type="ECO:0000256" key="7">
    <source>
        <dbReference type="SAM" id="Phobius"/>
    </source>
</evidence>
<comment type="caution">
    <text evidence="10">The sequence shown here is derived from an EMBL/GenBank/DDBJ whole genome shotgun (WGS) entry which is preliminary data.</text>
</comment>
<dbReference type="NCBIfam" id="NF038403">
    <property type="entry name" value="perm_prefix_1"/>
    <property type="match status" value="1"/>
</dbReference>
<dbReference type="Proteomes" id="UP001596091">
    <property type="component" value="Unassembled WGS sequence"/>
</dbReference>
<keyword evidence="2" id="KW-1003">Cell membrane</keyword>
<comment type="subcellular location">
    <subcellularLocation>
        <location evidence="1">Cell membrane</location>
        <topology evidence="1">Multi-pass membrane protein</topology>
    </subcellularLocation>
</comment>
<feature type="domain" description="ABC3 transporter permease C-terminal" evidence="8">
    <location>
        <begin position="766"/>
        <end position="880"/>
    </location>
</feature>
<feature type="transmembrane region" description="Helical" evidence="7">
    <location>
        <begin position="356"/>
        <end position="380"/>
    </location>
</feature>
<feature type="transmembrane region" description="Helical" evidence="7">
    <location>
        <begin position="820"/>
        <end position="839"/>
    </location>
</feature>
<evidence type="ECO:0000259" key="9">
    <source>
        <dbReference type="Pfam" id="PF12704"/>
    </source>
</evidence>
<dbReference type="RefSeq" id="WP_263334285.1">
    <property type="nucleotide sequence ID" value="NZ_JAGSYH010000002.1"/>
</dbReference>
<sequence>MPSFITRLTIKLRMLFGRRKAAEQLDSELSFHLEQQISENIAAGMSPAEARKAALRIFGSPDLAREQARATWSWTGLDHFLLDLRLCIRGLRRAPGFSAVVILVLALGIGANVALFSVVHSVLLNALPFHDSGRLVRVFEADSRGRYQDNIVAGGSFAVWKEQQKSFVDLAIKRSAGYDLAGGLSGSGSKLPEYVHAEIASWNLFPLLGIQSALGRLFTADDDHPGANGTVVLSWSLWKRRYAGDPAILGKTIELDARPFTVIGILPEWFQYPDAKIQLWTPLYHEKSAEMMRMVEAHNFDVIGRLKPGITPAQATADLSAIQAEVRRQHPSGPVSDAVNLRPILDAEVRGVKSGLYALLAATGCLLLIACLNIASLFIARSAARQRETAVRTALGGSRLRLMRNTLLESLLLSSAGGLAGLVLAAIGLRWLVAVRTDIPRAENIHLDGWALLLALGVVFLCAALSGLVPALAATDRNILRSLQANTRTQAGSIAGVRLRRSLLALEVGLTVVLLVGSGLLLKTYQRLRSANPGCATRDVLTMELALPKGKYNTDIKRVAFAETLTQRLSEVRGISAGLTTQLPAEGVGRNDTFSIQEHPPLPLGQTLTAVTVFVDPGYFSAMQIPLISGRLFQPDDRFDHGQSVLINESLARRDFPNENPIGKHLFTNVVSLDPHPLEIIGVVGDTRADIAAPPEPTFYFPLYLGSERGLILTMRTRSDASSIALTAQKIIAGIDPDLPVSNILTMDQVIGEATLAPSFDAALLISFAILSLVLAAVGLFGVLSFLVSQRTSEIGIRLALGAERGQITRLMLADGLKPALFGLALGLVASAAATHLMQSLLYGTQPLDPAIFTAVAITLVAVAAGACLLPALRASRLDPMQALRTE</sequence>
<dbReference type="Pfam" id="PF12704">
    <property type="entry name" value="MacB_PCD"/>
    <property type="match status" value="2"/>
</dbReference>
<comment type="similarity">
    <text evidence="6">Belongs to the ABC-4 integral membrane protein family.</text>
</comment>
<feature type="transmembrane region" description="Helical" evidence="7">
    <location>
        <begin position="407"/>
        <end position="429"/>
    </location>
</feature>
<evidence type="ECO:0000259" key="8">
    <source>
        <dbReference type="Pfam" id="PF02687"/>
    </source>
</evidence>
<feature type="transmembrane region" description="Helical" evidence="7">
    <location>
        <begin position="764"/>
        <end position="788"/>
    </location>
</feature>
<evidence type="ECO:0000256" key="1">
    <source>
        <dbReference type="ARBA" id="ARBA00004651"/>
    </source>
</evidence>
<feature type="domain" description="MacB-like periplasmic core" evidence="9">
    <location>
        <begin position="564"/>
        <end position="722"/>
    </location>
</feature>
<dbReference type="PANTHER" id="PTHR30572:SF4">
    <property type="entry name" value="ABC TRANSPORTER PERMEASE YTRF"/>
    <property type="match status" value="1"/>
</dbReference>
<feature type="transmembrane region" description="Helical" evidence="7">
    <location>
        <begin position="851"/>
        <end position="873"/>
    </location>
</feature>
<keyword evidence="3 7" id="KW-0812">Transmembrane</keyword>
<evidence type="ECO:0000256" key="5">
    <source>
        <dbReference type="ARBA" id="ARBA00023136"/>
    </source>
</evidence>
<evidence type="ECO:0000256" key="6">
    <source>
        <dbReference type="ARBA" id="ARBA00038076"/>
    </source>
</evidence>
<feature type="transmembrane region" description="Helical" evidence="7">
    <location>
        <begin position="94"/>
        <end position="119"/>
    </location>
</feature>